<dbReference type="PANTHER" id="PTHR33326:SF54">
    <property type="match status" value="1"/>
</dbReference>
<evidence type="ECO:0000313" key="4">
    <source>
        <dbReference type="Proteomes" id="UP000015105"/>
    </source>
</evidence>
<name>A0A453JWC4_AEGTS</name>
<proteinExistence type="predicted"/>
<keyword evidence="4" id="KW-1185">Reference proteome</keyword>
<feature type="region of interest" description="Disordered" evidence="1">
    <location>
        <begin position="293"/>
        <end position="313"/>
    </location>
</feature>
<dbReference type="AlphaFoldDB" id="A0A453JWC4"/>
<reference evidence="4" key="1">
    <citation type="journal article" date="2014" name="Science">
        <title>Ancient hybridizations among the ancestral genomes of bread wheat.</title>
        <authorList>
            <consortium name="International Wheat Genome Sequencing Consortium,"/>
            <person name="Marcussen T."/>
            <person name="Sandve S.R."/>
            <person name="Heier L."/>
            <person name="Spannagl M."/>
            <person name="Pfeifer M."/>
            <person name="Jakobsen K.S."/>
            <person name="Wulff B.B."/>
            <person name="Steuernagel B."/>
            <person name="Mayer K.F."/>
            <person name="Olsen O.A."/>
        </authorList>
    </citation>
    <scope>NUCLEOTIDE SEQUENCE [LARGE SCALE GENOMIC DNA]</scope>
    <source>
        <strain evidence="4">cv. AL8/78</strain>
    </source>
</reference>
<dbReference type="InterPro" id="IPR022059">
    <property type="entry name" value="DUF3615"/>
</dbReference>
<reference evidence="3" key="5">
    <citation type="journal article" date="2021" name="G3 (Bethesda)">
        <title>Aegilops tauschii genome assembly Aet v5.0 features greater sequence contiguity and improved annotation.</title>
        <authorList>
            <person name="Wang L."/>
            <person name="Zhu T."/>
            <person name="Rodriguez J.C."/>
            <person name="Deal K.R."/>
            <person name="Dubcovsky J."/>
            <person name="McGuire P.E."/>
            <person name="Lux T."/>
            <person name="Spannagl M."/>
            <person name="Mayer K.F.X."/>
            <person name="Baldrich P."/>
            <person name="Meyers B.C."/>
            <person name="Huo N."/>
            <person name="Gu Y.Q."/>
            <person name="Zhou H."/>
            <person name="Devos K.M."/>
            <person name="Bennetzen J.L."/>
            <person name="Unver T."/>
            <person name="Budak H."/>
            <person name="Gulick P.J."/>
            <person name="Galiba G."/>
            <person name="Kalapos B."/>
            <person name="Nelson D.R."/>
            <person name="Li P."/>
            <person name="You F.M."/>
            <person name="Luo M.C."/>
            <person name="Dvorak J."/>
        </authorList>
    </citation>
    <scope>NUCLEOTIDE SEQUENCE [LARGE SCALE GENOMIC DNA]</scope>
    <source>
        <strain evidence="3">cv. AL8/78</strain>
    </source>
</reference>
<evidence type="ECO:0000259" key="2">
    <source>
        <dbReference type="Pfam" id="PF12274"/>
    </source>
</evidence>
<dbReference type="PANTHER" id="PTHR33326">
    <property type="entry name" value="OS05G0543800 PROTEIN"/>
    <property type="match status" value="1"/>
</dbReference>
<reference evidence="4" key="2">
    <citation type="journal article" date="2017" name="Nat. Plants">
        <title>The Aegilops tauschii genome reveals multiple impacts of transposons.</title>
        <authorList>
            <person name="Zhao G."/>
            <person name="Zou C."/>
            <person name="Li K."/>
            <person name="Wang K."/>
            <person name="Li T."/>
            <person name="Gao L."/>
            <person name="Zhang X."/>
            <person name="Wang H."/>
            <person name="Yang Z."/>
            <person name="Liu X."/>
            <person name="Jiang W."/>
            <person name="Mao L."/>
            <person name="Kong X."/>
            <person name="Jiao Y."/>
            <person name="Jia J."/>
        </authorList>
    </citation>
    <scope>NUCLEOTIDE SEQUENCE [LARGE SCALE GENOMIC DNA]</scope>
    <source>
        <strain evidence="4">cv. AL8/78</strain>
    </source>
</reference>
<sequence>LAMAGDGDPDTYLKRTQAEILRLEHKRACIDQEAHSPAGSPALSSPETGVEEHAGKVSSSEPGCTSMDLANFETLTLNDTPHTLESADRVAMHADAVDGAVLDSTLAEPPAHEKQKPRREIPRKYWPPKYEGDIKFAEEQARKQAESIQERGHYISSKEELAQNGNRWMTEEAMVAFRRYIESEDDLKGVEYEFDELLHQCFNVEHYLKTCHHFTFTVKIKKHGSADWTSVMYFAEVRGIFMIKDYFCYPLDPDENGQCYVCQNQGMHELRHPSVGIFGCGKEDASFPYYCEESDSDEYHPKMEWSESDDDMS</sequence>
<evidence type="ECO:0000256" key="1">
    <source>
        <dbReference type="SAM" id="MobiDB-lite"/>
    </source>
</evidence>
<organism evidence="3 4">
    <name type="scientific">Aegilops tauschii subsp. strangulata</name>
    <name type="common">Goatgrass</name>
    <dbReference type="NCBI Taxonomy" id="200361"/>
    <lineage>
        <taxon>Eukaryota</taxon>
        <taxon>Viridiplantae</taxon>
        <taxon>Streptophyta</taxon>
        <taxon>Embryophyta</taxon>
        <taxon>Tracheophyta</taxon>
        <taxon>Spermatophyta</taxon>
        <taxon>Magnoliopsida</taxon>
        <taxon>Liliopsida</taxon>
        <taxon>Poales</taxon>
        <taxon>Poaceae</taxon>
        <taxon>BOP clade</taxon>
        <taxon>Pooideae</taxon>
        <taxon>Triticodae</taxon>
        <taxon>Triticeae</taxon>
        <taxon>Triticinae</taxon>
        <taxon>Aegilops</taxon>
    </lineage>
</organism>
<dbReference type="Pfam" id="PF12274">
    <property type="entry name" value="DUF3615"/>
    <property type="match status" value="1"/>
</dbReference>
<feature type="region of interest" description="Disordered" evidence="1">
    <location>
        <begin position="31"/>
        <end position="64"/>
    </location>
</feature>
<protein>
    <recommendedName>
        <fullName evidence="2">DUF3615 domain-containing protein</fullName>
    </recommendedName>
</protein>
<evidence type="ECO:0000313" key="3">
    <source>
        <dbReference type="EnsemblPlants" id="AET5Gv20217700.2"/>
    </source>
</evidence>
<feature type="domain" description="DUF3615" evidence="2">
    <location>
        <begin position="174"/>
        <end position="273"/>
    </location>
</feature>
<dbReference type="Proteomes" id="UP000015105">
    <property type="component" value="Chromosome 5D"/>
</dbReference>
<reference evidence="3" key="3">
    <citation type="journal article" date="2017" name="Nature">
        <title>Genome sequence of the progenitor of the wheat D genome Aegilops tauschii.</title>
        <authorList>
            <person name="Luo M.C."/>
            <person name="Gu Y.Q."/>
            <person name="Puiu D."/>
            <person name="Wang H."/>
            <person name="Twardziok S.O."/>
            <person name="Deal K.R."/>
            <person name="Huo N."/>
            <person name="Zhu T."/>
            <person name="Wang L."/>
            <person name="Wang Y."/>
            <person name="McGuire P.E."/>
            <person name="Liu S."/>
            <person name="Long H."/>
            <person name="Ramasamy R.K."/>
            <person name="Rodriguez J.C."/>
            <person name="Van S.L."/>
            <person name="Yuan L."/>
            <person name="Wang Z."/>
            <person name="Xia Z."/>
            <person name="Xiao L."/>
            <person name="Anderson O.D."/>
            <person name="Ouyang S."/>
            <person name="Liang Y."/>
            <person name="Zimin A.V."/>
            <person name="Pertea G."/>
            <person name="Qi P."/>
            <person name="Bennetzen J.L."/>
            <person name="Dai X."/>
            <person name="Dawson M.W."/>
            <person name="Muller H.G."/>
            <person name="Kugler K."/>
            <person name="Rivarola-Duarte L."/>
            <person name="Spannagl M."/>
            <person name="Mayer K.F.X."/>
            <person name="Lu F.H."/>
            <person name="Bevan M.W."/>
            <person name="Leroy P."/>
            <person name="Li P."/>
            <person name="You F.M."/>
            <person name="Sun Q."/>
            <person name="Liu Z."/>
            <person name="Lyons E."/>
            <person name="Wicker T."/>
            <person name="Salzberg S.L."/>
            <person name="Devos K.M."/>
            <person name="Dvorak J."/>
        </authorList>
    </citation>
    <scope>NUCLEOTIDE SEQUENCE [LARGE SCALE GENOMIC DNA]</scope>
    <source>
        <strain evidence="3">cv. AL8/78</strain>
    </source>
</reference>
<dbReference type="Gramene" id="AET5Gv20217700.2">
    <property type="protein sequence ID" value="AET5Gv20217700.2"/>
    <property type="gene ID" value="AET5Gv20217700"/>
</dbReference>
<dbReference type="EnsemblPlants" id="AET5Gv20217700.2">
    <property type="protein sequence ID" value="AET5Gv20217700.2"/>
    <property type="gene ID" value="AET5Gv20217700"/>
</dbReference>
<accession>A0A453JWC4</accession>
<reference evidence="3" key="4">
    <citation type="submission" date="2019-03" db="UniProtKB">
        <authorList>
            <consortium name="EnsemblPlants"/>
        </authorList>
    </citation>
    <scope>IDENTIFICATION</scope>
</reference>